<dbReference type="AlphaFoldDB" id="A0A0P0X4I5"/>
<protein>
    <submittedName>
        <fullName evidence="2">Os07g0252300 protein</fullName>
    </submittedName>
</protein>
<feature type="region of interest" description="Disordered" evidence="1">
    <location>
        <begin position="21"/>
        <end position="71"/>
    </location>
</feature>
<dbReference type="InParanoid" id="A0A0P0X4I5"/>
<gene>
    <name evidence="2" type="ordered locus">Os07g0252300</name>
    <name evidence="2" type="ORF">OSNPB_070252300</name>
</gene>
<dbReference type="PaxDb" id="39947-A0A0P0X4I5"/>
<sequence>MRLTDATSGQHALALSLLPSLSLSPRAPPSTRRRPPPVRSHLLERVHGRERERASDRVGRDMTCGPMDSFC</sequence>
<evidence type="ECO:0000256" key="1">
    <source>
        <dbReference type="SAM" id="MobiDB-lite"/>
    </source>
</evidence>
<organism evidence="2 3">
    <name type="scientific">Oryza sativa subsp. japonica</name>
    <name type="common">Rice</name>
    <dbReference type="NCBI Taxonomy" id="39947"/>
    <lineage>
        <taxon>Eukaryota</taxon>
        <taxon>Viridiplantae</taxon>
        <taxon>Streptophyta</taxon>
        <taxon>Embryophyta</taxon>
        <taxon>Tracheophyta</taxon>
        <taxon>Spermatophyta</taxon>
        <taxon>Magnoliopsida</taxon>
        <taxon>Liliopsida</taxon>
        <taxon>Poales</taxon>
        <taxon>Poaceae</taxon>
        <taxon>BOP clade</taxon>
        <taxon>Oryzoideae</taxon>
        <taxon>Oryzeae</taxon>
        <taxon>Oryzinae</taxon>
        <taxon>Oryza</taxon>
        <taxon>Oryza sativa</taxon>
    </lineage>
</organism>
<name>A0A0P0X4I5_ORYSJ</name>
<feature type="compositionally biased region" description="Basic and acidic residues" evidence="1">
    <location>
        <begin position="41"/>
        <end position="60"/>
    </location>
</feature>
<dbReference type="Gramene" id="Os07t0252300-01">
    <property type="protein sequence ID" value="Os07t0252300-01"/>
    <property type="gene ID" value="Os07g0252300"/>
</dbReference>
<dbReference type="Proteomes" id="UP000059680">
    <property type="component" value="Chromosome 7"/>
</dbReference>
<reference evidence="3" key="1">
    <citation type="journal article" date="2005" name="Nature">
        <title>The map-based sequence of the rice genome.</title>
        <authorList>
            <consortium name="International rice genome sequencing project (IRGSP)"/>
            <person name="Matsumoto T."/>
            <person name="Wu J."/>
            <person name="Kanamori H."/>
            <person name="Katayose Y."/>
            <person name="Fujisawa M."/>
            <person name="Namiki N."/>
            <person name="Mizuno H."/>
            <person name="Yamamoto K."/>
            <person name="Antonio B.A."/>
            <person name="Baba T."/>
            <person name="Sakata K."/>
            <person name="Nagamura Y."/>
            <person name="Aoki H."/>
            <person name="Arikawa K."/>
            <person name="Arita K."/>
            <person name="Bito T."/>
            <person name="Chiden Y."/>
            <person name="Fujitsuka N."/>
            <person name="Fukunaka R."/>
            <person name="Hamada M."/>
            <person name="Harada C."/>
            <person name="Hayashi A."/>
            <person name="Hijishita S."/>
            <person name="Honda M."/>
            <person name="Hosokawa S."/>
            <person name="Ichikawa Y."/>
            <person name="Idonuma A."/>
            <person name="Iijima M."/>
            <person name="Ikeda M."/>
            <person name="Ikeno M."/>
            <person name="Ito K."/>
            <person name="Ito S."/>
            <person name="Ito T."/>
            <person name="Ito Y."/>
            <person name="Ito Y."/>
            <person name="Iwabuchi A."/>
            <person name="Kamiya K."/>
            <person name="Karasawa W."/>
            <person name="Kurita K."/>
            <person name="Katagiri S."/>
            <person name="Kikuta A."/>
            <person name="Kobayashi H."/>
            <person name="Kobayashi N."/>
            <person name="Machita K."/>
            <person name="Maehara T."/>
            <person name="Masukawa M."/>
            <person name="Mizubayashi T."/>
            <person name="Mukai Y."/>
            <person name="Nagasaki H."/>
            <person name="Nagata Y."/>
            <person name="Naito S."/>
            <person name="Nakashima M."/>
            <person name="Nakama Y."/>
            <person name="Nakamichi Y."/>
            <person name="Nakamura M."/>
            <person name="Meguro A."/>
            <person name="Negishi M."/>
            <person name="Ohta I."/>
            <person name="Ohta T."/>
            <person name="Okamoto M."/>
            <person name="Ono N."/>
            <person name="Saji S."/>
            <person name="Sakaguchi M."/>
            <person name="Sakai K."/>
            <person name="Shibata M."/>
            <person name="Shimokawa T."/>
            <person name="Song J."/>
            <person name="Takazaki Y."/>
            <person name="Terasawa K."/>
            <person name="Tsugane M."/>
            <person name="Tsuji K."/>
            <person name="Ueda S."/>
            <person name="Waki K."/>
            <person name="Yamagata H."/>
            <person name="Yamamoto M."/>
            <person name="Yamamoto S."/>
            <person name="Yamane H."/>
            <person name="Yoshiki S."/>
            <person name="Yoshihara R."/>
            <person name="Yukawa K."/>
            <person name="Zhong H."/>
            <person name="Yano M."/>
            <person name="Yuan Q."/>
            <person name="Ouyang S."/>
            <person name="Liu J."/>
            <person name="Jones K.M."/>
            <person name="Gansberger K."/>
            <person name="Moffat K."/>
            <person name="Hill J."/>
            <person name="Bera J."/>
            <person name="Fadrosh D."/>
            <person name="Jin S."/>
            <person name="Johri S."/>
            <person name="Kim M."/>
            <person name="Overton L."/>
            <person name="Reardon M."/>
            <person name="Tsitrin T."/>
            <person name="Vuong H."/>
            <person name="Weaver B."/>
            <person name="Ciecko A."/>
            <person name="Tallon L."/>
            <person name="Jackson J."/>
            <person name="Pai G."/>
            <person name="Aken S.V."/>
            <person name="Utterback T."/>
            <person name="Reidmuller S."/>
            <person name="Feldblyum T."/>
            <person name="Hsiao J."/>
            <person name="Zismann V."/>
            <person name="Iobst S."/>
            <person name="de Vazeille A.R."/>
            <person name="Buell C.R."/>
            <person name="Ying K."/>
            <person name="Li Y."/>
            <person name="Lu T."/>
            <person name="Huang Y."/>
            <person name="Zhao Q."/>
            <person name="Feng Q."/>
            <person name="Zhang L."/>
            <person name="Zhu J."/>
            <person name="Weng Q."/>
            <person name="Mu J."/>
            <person name="Lu Y."/>
            <person name="Fan D."/>
            <person name="Liu Y."/>
            <person name="Guan J."/>
            <person name="Zhang Y."/>
            <person name="Yu S."/>
            <person name="Liu X."/>
            <person name="Zhang Y."/>
            <person name="Hong G."/>
            <person name="Han B."/>
            <person name="Choisne N."/>
            <person name="Demange N."/>
            <person name="Orjeda G."/>
            <person name="Samain S."/>
            <person name="Cattolico L."/>
            <person name="Pelletier E."/>
            <person name="Couloux A."/>
            <person name="Segurens B."/>
            <person name="Wincker P."/>
            <person name="D'Hont A."/>
            <person name="Scarpelli C."/>
            <person name="Weissenbach J."/>
            <person name="Salanoubat M."/>
            <person name="Quetier F."/>
            <person name="Yu Y."/>
            <person name="Kim H.R."/>
            <person name="Rambo T."/>
            <person name="Currie J."/>
            <person name="Collura K."/>
            <person name="Luo M."/>
            <person name="Yang T."/>
            <person name="Ammiraju J.S.S."/>
            <person name="Engler F."/>
            <person name="Soderlund C."/>
            <person name="Wing R.A."/>
            <person name="Palmer L.E."/>
            <person name="de la Bastide M."/>
            <person name="Spiegel L."/>
            <person name="Nascimento L."/>
            <person name="Zutavern T."/>
            <person name="O'Shaughnessy A."/>
            <person name="Dike S."/>
            <person name="Dedhia N."/>
            <person name="Preston R."/>
            <person name="Balija V."/>
            <person name="McCombie W.R."/>
            <person name="Chow T."/>
            <person name="Chen H."/>
            <person name="Chung M."/>
            <person name="Chen C."/>
            <person name="Shaw J."/>
            <person name="Wu H."/>
            <person name="Hsiao K."/>
            <person name="Chao Y."/>
            <person name="Chu M."/>
            <person name="Cheng C."/>
            <person name="Hour A."/>
            <person name="Lee P."/>
            <person name="Lin S."/>
            <person name="Lin Y."/>
            <person name="Liou J."/>
            <person name="Liu S."/>
            <person name="Hsing Y."/>
            <person name="Raghuvanshi S."/>
            <person name="Mohanty A."/>
            <person name="Bharti A.K."/>
            <person name="Gaur A."/>
            <person name="Gupta V."/>
            <person name="Kumar D."/>
            <person name="Ravi V."/>
            <person name="Vij S."/>
            <person name="Kapur A."/>
            <person name="Khurana P."/>
            <person name="Khurana P."/>
            <person name="Khurana J.P."/>
            <person name="Tyagi A.K."/>
            <person name="Gaikwad K."/>
            <person name="Singh A."/>
            <person name="Dalal V."/>
            <person name="Srivastava S."/>
            <person name="Dixit A."/>
            <person name="Pal A.K."/>
            <person name="Ghazi I.A."/>
            <person name="Yadav M."/>
            <person name="Pandit A."/>
            <person name="Bhargava A."/>
            <person name="Sureshbabu K."/>
            <person name="Batra K."/>
            <person name="Sharma T.R."/>
            <person name="Mohapatra T."/>
            <person name="Singh N.K."/>
            <person name="Messing J."/>
            <person name="Nelson A.B."/>
            <person name="Fuks G."/>
            <person name="Kavchok S."/>
            <person name="Keizer G."/>
            <person name="Linton E."/>
            <person name="Llaca V."/>
            <person name="Song R."/>
            <person name="Tanyolac B."/>
            <person name="Young S."/>
            <person name="Ho-Il K."/>
            <person name="Hahn J.H."/>
            <person name="Sangsakoo G."/>
            <person name="Vanavichit A."/>
            <person name="de Mattos Luiz.A.T."/>
            <person name="Zimmer P.D."/>
            <person name="Malone G."/>
            <person name="Dellagostin O."/>
            <person name="de Oliveira A.C."/>
            <person name="Bevan M."/>
            <person name="Bancroft I."/>
            <person name="Minx P."/>
            <person name="Cordum H."/>
            <person name="Wilson R."/>
            <person name="Cheng Z."/>
            <person name="Jin W."/>
            <person name="Jiang J."/>
            <person name="Leong S.A."/>
            <person name="Iwama H."/>
            <person name="Gojobori T."/>
            <person name="Itoh T."/>
            <person name="Niimura Y."/>
            <person name="Fujii Y."/>
            <person name="Habara T."/>
            <person name="Sakai H."/>
            <person name="Sato Y."/>
            <person name="Wilson G."/>
            <person name="Kumar K."/>
            <person name="McCouch S."/>
            <person name="Juretic N."/>
            <person name="Hoen D."/>
            <person name="Wright S."/>
            <person name="Bruskiewich R."/>
            <person name="Bureau T."/>
            <person name="Miyao A."/>
            <person name="Hirochika H."/>
            <person name="Nishikawa T."/>
            <person name="Kadowaki K."/>
            <person name="Sugiura M."/>
            <person name="Burr B."/>
            <person name="Sasaki T."/>
        </authorList>
    </citation>
    <scope>NUCLEOTIDE SEQUENCE [LARGE SCALE GENOMIC DNA]</scope>
    <source>
        <strain evidence="3">cv. Nipponbare</strain>
    </source>
</reference>
<proteinExistence type="predicted"/>
<dbReference type="EMBL" id="AP014963">
    <property type="protein sequence ID" value="BAT00851.1"/>
    <property type="molecule type" value="Genomic_DNA"/>
</dbReference>
<reference evidence="2 3" key="3">
    <citation type="journal article" date="2013" name="Rice">
        <title>Improvement of the Oryza sativa Nipponbare reference genome using next generation sequence and optical map data.</title>
        <authorList>
            <person name="Kawahara Y."/>
            <person name="de la Bastide M."/>
            <person name="Hamilton J.P."/>
            <person name="Kanamori H."/>
            <person name="McCombie W.R."/>
            <person name="Ouyang S."/>
            <person name="Schwartz D.C."/>
            <person name="Tanaka T."/>
            <person name="Wu J."/>
            <person name="Zhou S."/>
            <person name="Childs K.L."/>
            <person name="Davidson R.M."/>
            <person name="Lin H."/>
            <person name="Quesada-Ocampo L."/>
            <person name="Vaillancourt B."/>
            <person name="Sakai H."/>
            <person name="Lee S.S."/>
            <person name="Kim J."/>
            <person name="Numa H."/>
            <person name="Itoh T."/>
            <person name="Buell C.R."/>
            <person name="Matsumoto T."/>
        </authorList>
    </citation>
    <scope>NUCLEOTIDE SEQUENCE [LARGE SCALE GENOMIC DNA]</scope>
    <source>
        <strain evidence="3">cv. Nipponbare</strain>
    </source>
</reference>
<keyword evidence="3" id="KW-1185">Reference proteome</keyword>
<evidence type="ECO:0000313" key="3">
    <source>
        <dbReference type="Proteomes" id="UP000059680"/>
    </source>
</evidence>
<reference evidence="2 3" key="2">
    <citation type="journal article" date="2013" name="Plant Cell Physiol.">
        <title>Rice Annotation Project Database (RAP-DB): an integrative and interactive database for rice genomics.</title>
        <authorList>
            <person name="Sakai H."/>
            <person name="Lee S.S."/>
            <person name="Tanaka T."/>
            <person name="Numa H."/>
            <person name="Kim J."/>
            <person name="Kawahara Y."/>
            <person name="Wakimoto H."/>
            <person name="Yang C.C."/>
            <person name="Iwamoto M."/>
            <person name="Abe T."/>
            <person name="Yamada Y."/>
            <person name="Muto A."/>
            <person name="Inokuchi H."/>
            <person name="Ikemura T."/>
            <person name="Matsumoto T."/>
            <person name="Sasaki T."/>
            <person name="Itoh T."/>
        </authorList>
    </citation>
    <scope>NUCLEOTIDE SEQUENCE [LARGE SCALE GENOMIC DNA]</scope>
    <source>
        <strain evidence="3">cv. Nipponbare</strain>
    </source>
</reference>
<evidence type="ECO:0000313" key="2">
    <source>
        <dbReference type="EMBL" id="BAT00851.1"/>
    </source>
</evidence>
<accession>A0A0P0X4I5</accession>